<dbReference type="AlphaFoldDB" id="G5HEQ7"/>
<accession>G5HEQ7</accession>
<evidence type="ECO:0000313" key="3">
    <source>
        <dbReference type="Proteomes" id="UP000003763"/>
    </source>
</evidence>
<evidence type="ECO:0000256" key="1">
    <source>
        <dbReference type="SAM" id="SignalP"/>
    </source>
</evidence>
<sequence>MRIKTLAAISCFFTFGFFVGMAVPENTSYANAPDYLDIRTVIDFNATEAGLMLYTEDGFGWYWER</sequence>
<feature type="chain" id="PRO_5038834739" evidence="1">
    <location>
        <begin position="23"/>
        <end position="65"/>
    </location>
</feature>
<dbReference type="RefSeq" id="WP_007859663.1">
    <property type="nucleotide sequence ID" value="NZ_JH376420.1"/>
</dbReference>
<dbReference type="Proteomes" id="UP000003763">
    <property type="component" value="Unassembled WGS sequence"/>
</dbReference>
<comment type="caution">
    <text evidence="2">The sequence shown here is derived from an EMBL/GenBank/DDBJ whole genome shotgun (WGS) entry which is preliminary data.</text>
</comment>
<gene>
    <name evidence="2" type="ORF">HMPREF9469_00930</name>
</gene>
<dbReference type="HOGENOM" id="CLU_2842002_0_0_9"/>
<dbReference type="PATRIC" id="fig|742733.3.peg.946"/>
<protein>
    <submittedName>
        <fullName evidence="2">Uncharacterized protein</fullName>
    </submittedName>
</protein>
<evidence type="ECO:0000313" key="2">
    <source>
        <dbReference type="EMBL" id="EHF00016.1"/>
    </source>
</evidence>
<reference evidence="2 3" key="1">
    <citation type="submission" date="2011-08" db="EMBL/GenBank/DDBJ databases">
        <title>The Genome Sequence of Clostridium citroniae WAL-17108.</title>
        <authorList>
            <consortium name="The Broad Institute Genome Sequencing Platform"/>
            <person name="Earl A."/>
            <person name="Ward D."/>
            <person name="Feldgarden M."/>
            <person name="Gevers D."/>
            <person name="Finegold S.M."/>
            <person name="Summanen P.H."/>
            <person name="Molitoris D.R."/>
            <person name="Vaisanen M.L."/>
            <person name="Daigneault M."/>
            <person name="Allen-Vercoe E."/>
            <person name="Young S.K."/>
            <person name="Zeng Q."/>
            <person name="Gargeya S."/>
            <person name="Fitzgerald M."/>
            <person name="Haas B."/>
            <person name="Abouelleil A."/>
            <person name="Alvarado L."/>
            <person name="Arachchi H.M."/>
            <person name="Berlin A."/>
            <person name="Brown A."/>
            <person name="Chapman S.B."/>
            <person name="Chen Z."/>
            <person name="Dunbar C."/>
            <person name="Freedman E."/>
            <person name="Gearin G."/>
            <person name="Gellesch M."/>
            <person name="Goldberg J."/>
            <person name="Griggs A."/>
            <person name="Gujja S."/>
            <person name="Heiman D."/>
            <person name="Howarth C."/>
            <person name="Larson L."/>
            <person name="Lui A."/>
            <person name="MacDonald P.J.P."/>
            <person name="Montmayeur A."/>
            <person name="Murphy C."/>
            <person name="Neiman D."/>
            <person name="Pearson M."/>
            <person name="Priest M."/>
            <person name="Roberts A."/>
            <person name="Saif S."/>
            <person name="Shea T."/>
            <person name="Shenoy N."/>
            <person name="Sisk P."/>
            <person name="Stolte C."/>
            <person name="Sykes S."/>
            <person name="Wortman J."/>
            <person name="Nusbaum C."/>
            <person name="Birren B."/>
        </authorList>
    </citation>
    <scope>NUCLEOTIDE SEQUENCE [LARGE SCALE GENOMIC DNA]</scope>
    <source>
        <strain evidence="2 3">WAL-17108</strain>
    </source>
</reference>
<name>G5HEQ7_9FIRM</name>
<feature type="signal peptide" evidence="1">
    <location>
        <begin position="1"/>
        <end position="22"/>
    </location>
</feature>
<proteinExistence type="predicted"/>
<keyword evidence="1" id="KW-0732">Signal</keyword>
<organism evidence="2 3">
    <name type="scientific">[Clostridium] citroniae WAL-17108</name>
    <dbReference type="NCBI Taxonomy" id="742733"/>
    <lineage>
        <taxon>Bacteria</taxon>
        <taxon>Bacillati</taxon>
        <taxon>Bacillota</taxon>
        <taxon>Clostridia</taxon>
        <taxon>Lachnospirales</taxon>
        <taxon>Lachnospiraceae</taxon>
        <taxon>Enterocloster</taxon>
    </lineage>
</organism>
<dbReference type="EMBL" id="ADLJ01000007">
    <property type="protein sequence ID" value="EHF00016.1"/>
    <property type="molecule type" value="Genomic_DNA"/>
</dbReference>